<accession>A0ABS6FZ63</accession>
<evidence type="ECO:0000313" key="8">
    <source>
        <dbReference type="Proteomes" id="UP000743001"/>
    </source>
</evidence>
<dbReference type="InterPro" id="IPR013249">
    <property type="entry name" value="RNA_pol_sigma70_r4_t2"/>
</dbReference>
<keyword evidence="3" id="KW-0238">DNA-binding</keyword>
<dbReference type="EMBL" id="JAHLQJ010000027">
    <property type="protein sequence ID" value="MBU5674431.1"/>
    <property type="molecule type" value="Genomic_DNA"/>
</dbReference>
<dbReference type="InterPro" id="IPR007627">
    <property type="entry name" value="RNA_pol_sigma70_r2"/>
</dbReference>
<dbReference type="InterPro" id="IPR039425">
    <property type="entry name" value="RNA_pol_sigma-70-like"/>
</dbReference>
<dbReference type="PANTHER" id="PTHR43133:SF8">
    <property type="entry name" value="RNA POLYMERASE SIGMA FACTOR HI_1459-RELATED"/>
    <property type="match status" value="1"/>
</dbReference>
<dbReference type="InterPro" id="IPR014284">
    <property type="entry name" value="RNA_pol_sigma-70_dom"/>
</dbReference>
<dbReference type="Pfam" id="PF08281">
    <property type="entry name" value="Sigma70_r4_2"/>
    <property type="match status" value="1"/>
</dbReference>
<evidence type="ECO:0000256" key="1">
    <source>
        <dbReference type="ARBA" id="ARBA00023015"/>
    </source>
</evidence>
<gene>
    <name evidence="7" type="ORF">KQJ23_21545</name>
</gene>
<keyword evidence="2" id="KW-0731">Sigma factor</keyword>
<proteinExistence type="predicted"/>
<evidence type="ECO:0000256" key="2">
    <source>
        <dbReference type="ARBA" id="ARBA00023082"/>
    </source>
</evidence>
<keyword evidence="4" id="KW-0804">Transcription</keyword>
<feature type="domain" description="RNA polymerase sigma factor 70 region 4 type 2" evidence="6">
    <location>
        <begin position="141"/>
        <end position="192"/>
    </location>
</feature>
<dbReference type="Proteomes" id="UP000743001">
    <property type="component" value="Unassembled WGS sequence"/>
</dbReference>
<name>A0ABS6FZ63_9BACL</name>
<evidence type="ECO:0000256" key="4">
    <source>
        <dbReference type="ARBA" id="ARBA00023163"/>
    </source>
</evidence>
<evidence type="ECO:0000256" key="3">
    <source>
        <dbReference type="ARBA" id="ARBA00023125"/>
    </source>
</evidence>
<dbReference type="Pfam" id="PF04542">
    <property type="entry name" value="Sigma70_r2"/>
    <property type="match status" value="1"/>
</dbReference>
<evidence type="ECO:0000259" key="6">
    <source>
        <dbReference type="Pfam" id="PF08281"/>
    </source>
</evidence>
<evidence type="ECO:0000313" key="7">
    <source>
        <dbReference type="EMBL" id="MBU5674431.1"/>
    </source>
</evidence>
<dbReference type="PANTHER" id="PTHR43133">
    <property type="entry name" value="RNA POLYMERASE ECF-TYPE SIGMA FACTO"/>
    <property type="match status" value="1"/>
</dbReference>
<evidence type="ECO:0000259" key="5">
    <source>
        <dbReference type="Pfam" id="PF04542"/>
    </source>
</evidence>
<protein>
    <submittedName>
        <fullName evidence="7">RNA polymerase sigma factor</fullName>
    </submittedName>
</protein>
<keyword evidence="8" id="KW-1185">Reference proteome</keyword>
<feature type="domain" description="RNA polymerase sigma-70 region 2" evidence="5">
    <location>
        <begin position="42"/>
        <end position="109"/>
    </location>
</feature>
<sequence>MQGEVLFHTSISLWREGREIGEESEQFIRLLKKGDREAFEAFVREYSPLVYRAAYSVLHDEQDAKDAAQETFLQAFKSLPDYRSSGFKTWLSRIAVNKAIDMKRKKNRRQEEHWDPAQVADSLPDREEDFVRRLVRKERSMELKQRITDLPPSHRQVVTSFYLEGKSNDSIAAELGQAPKTIESRLYRARAWIRKHWKEEDWQ</sequence>
<reference evidence="7 8" key="1">
    <citation type="submission" date="2021-06" db="EMBL/GenBank/DDBJ databases">
        <authorList>
            <person name="Sun Q."/>
            <person name="Li D."/>
        </authorList>
    </citation>
    <scope>NUCLEOTIDE SEQUENCE [LARGE SCALE GENOMIC DNA]</scope>
    <source>
        <strain evidence="7 8">MSJ-6</strain>
    </source>
</reference>
<keyword evidence="1" id="KW-0805">Transcription regulation</keyword>
<comment type="caution">
    <text evidence="7">The sequence shown here is derived from an EMBL/GenBank/DDBJ whole genome shotgun (WGS) entry which is preliminary data.</text>
</comment>
<dbReference type="NCBIfam" id="TIGR02937">
    <property type="entry name" value="sigma70-ECF"/>
    <property type="match status" value="1"/>
</dbReference>
<organism evidence="7 8">
    <name type="scientific">Paenibacillus brevis</name>
    <dbReference type="NCBI Taxonomy" id="2841508"/>
    <lineage>
        <taxon>Bacteria</taxon>
        <taxon>Bacillati</taxon>
        <taxon>Bacillota</taxon>
        <taxon>Bacilli</taxon>
        <taxon>Bacillales</taxon>
        <taxon>Paenibacillaceae</taxon>
        <taxon>Paenibacillus</taxon>
    </lineage>
</organism>